<sequence length="320" mass="36422">METNGSIGPNLFIYNSLLGAVKQTEKYAEVEKIMEDIRVEGVCPNVVTYNTLMSIYVEQGHPRKALSVLEEILEKGLSPSPVSYSTALLCYRRMEGGNGALKFFLELGEIYQNGEIGKDTPEEDWVEEFVKFENFTIRNCNQVMRRWLIKRTPLTTDVLKLLMEMVQMDKAGLRSGRAEYEHLIWACTHEGHYTGAKELYNRIREHESEISLSVCNHVIWLMGKSKKWWAALEIYEHLLDKGPKPNNLSYELVVSHFNILLTSKTFAAVQVFKRMVEQGEKPTVISYGALLSALEKVDVMSAMDESASNDPNAAVSKKRQ</sequence>
<dbReference type="Gene3D" id="1.25.40.10">
    <property type="entry name" value="Tetratricopeptide repeat domain"/>
    <property type="match status" value="2"/>
</dbReference>
<accession>A0A7J7MN61</accession>
<dbReference type="InterPro" id="IPR002885">
    <property type="entry name" value="PPR_rpt"/>
</dbReference>
<dbReference type="PANTHER" id="PTHR47940:SF1">
    <property type="entry name" value="PROTEIN LOW PHOTOSYNTHETIC EFFICIENCY 1, CHLOROPLASTIC"/>
    <property type="match status" value="1"/>
</dbReference>
<dbReference type="PROSITE" id="PS51375">
    <property type="entry name" value="PPR"/>
    <property type="match status" value="2"/>
</dbReference>
<dbReference type="EMBL" id="JACGCM010001343">
    <property type="protein sequence ID" value="KAF6156395.1"/>
    <property type="molecule type" value="Genomic_DNA"/>
</dbReference>
<organism evidence="3 4">
    <name type="scientific">Kingdonia uniflora</name>
    <dbReference type="NCBI Taxonomy" id="39325"/>
    <lineage>
        <taxon>Eukaryota</taxon>
        <taxon>Viridiplantae</taxon>
        <taxon>Streptophyta</taxon>
        <taxon>Embryophyta</taxon>
        <taxon>Tracheophyta</taxon>
        <taxon>Spermatophyta</taxon>
        <taxon>Magnoliopsida</taxon>
        <taxon>Ranunculales</taxon>
        <taxon>Circaeasteraceae</taxon>
        <taxon>Kingdonia</taxon>
    </lineage>
</organism>
<keyword evidence="4" id="KW-1185">Reference proteome</keyword>
<evidence type="ECO:0008006" key="5">
    <source>
        <dbReference type="Google" id="ProtNLM"/>
    </source>
</evidence>
<comment type="caution">
    <text evidence="3">The sequence shown here is derived from an EMBL/GenBank/DDBJ whole genome shotgun (WGS) entry which is preliminary data.</text>
</comment>
<proteinExistence type="predicted"/>
<keyword evidence="1" id="KW-0677">Repeat</keyword>
<dbReference type="Proteomes" id="UP000541444">
    <property type="component" value="Unassembled WGS sequence"/>
</dbReference>
<evidence type="ECO:0000256" key="1">
    <source>
        <dbReference type="ARBA" id="ARBA00022737"/>
    </source>
</evidence>
<dbReference type="AlphaFoldDB" id="A0A7J7MN61"/>
<dbReference type="InterPro" id="IPR053343">
    <property type="entry name" value="PSII_mRNA-binding_protein"/>
</dbReference>
<dbReference type="Pfam" id="PF13812">
    <property type="entry name" value="PPR_3"/>
    <property type="match status" value="1"/>
</dbReference>
<feature type="repeat" description="PPR" evidence="2">
    <location>
        <begin position="10"/>
        <end position="44"/>
    </location>
</feature>
<evidence type="ECO:0000313" key="3">
    <source>
        <dbReference type="EMBL" id="KAF6156395.1"/>
    </source>
</evidence>
<dbReference type="PANTHER" id="PTHR47940">
    <property type="entry name" value="OS12G0283900 PROTEIN"/>
    <property type="match status" value="1"/>
</dbReference>
<evidence type="ECO:0000256" key="2">
    <source>
        <dbReference type="PROSITE-ProRule" id="PRU00708"/>
    </source>
</evidence>
<gene>
    <name evidence="3" type="ORF">GIB67_031516</name>
</gene>
<dbReference type="Pfam" id="PF01535">
    <property type="entry name" value="PPR"/>
    <property type="match status" value="1"/>
</dbReference>
<reference evidence="3 4" key="1">
    <citation type="journal article" date="2020" name="IScience">
        <title>Genome Sequencing of the Endangered Kingdonia uniflora (Circaeasteraceae, Ranunculales) Reveals Potential Mechanisms of Evolutionary Specialization.</title>
        <authorList>
            <person name="Sun Y."/>
            <person name="Deng T."/>
            <person name="Zhang A."/>
            <person name="Moore M.J."/>
            <person name="Landis J.B."/>
            <person name="Lin N."/>
            <person name="Zhang H."/>
            <person name="Zhang X."/>
            <person name="Huang J."/>
            <person name="Zhang X."/>
            <person name="Sun H."/>
            <person name="Wang H."/>
        </authorList>
    </citation>
    <scope>NUCLEOTIDE SEQUENCE [LARGE SCALE GENOMIC DNA]</scope>
    <source>
        <strain evidence="3">TB1705</strain>
        <tissue evidence="3">Leaf</tissue>
    </source>
</reference>
<dbReference type="InterPro" id="IPR011990">
    <property type="entry name" value="TPR-like_helical_dom_sf"/>
</dbReference>
<name>A0A7J7MN61_9MAGN</name>
<dbReference type="NCBIfam" id="TIGR00756">
    <property type="entry name" value="PPR"/>
    <property type="match status" value="1"/>
</dbReference>
<dbReference type="Pfam" id="PF13041">
    <property type="entry name" value="PPR_2"/>
    <property type="match status" value="1"/>
</dbReference>
<dbReference type="OrthoDB" id="185373at2759"/>
<feature type="repeat" description="PPR" evidence="2">
    <location>
        <begin position="45"/>
        <end position="79"/>
    </location>
</feature>
<evidence type="ECO:0000313" key="4">
    <source>
        <dbReference type="Proteomes" id="UP000541444"/>
    </source>
</evidence>
<protein>
    <recommendedName>
        <fullName evidence="5">Pentatricopeptide repeat-containing protein</fullName>
    </recommendedName>
</protein>